<keyword evidence="2" id="KW-1185">Reference proteome</keyword>
<sequence length="106" mass="12130">MEKNKSDGEKADMSGGFPEVLLPIEFYDKCRRPRDDQKIEFVSWREKDSLLGAGKGDFVGIVSALENENLKMEKEIMRLAEKQDRICKENEVLRDVLYGLLSKSSS</sequence>
<accession>A0ABY8CPW6</accession>
<reference evidence="1 2" key="1">
    <citation type="submission" date="2023-02" db="EMBL/GenBank/DDBJ databases">
        <title>Encephalitozoon hellem ATCC 50451 complete genome.</title>
        <authorList>
            <person name="Mascarenhas dos Santos A.C."/>
            <person name="Julian A.T."/>
            <person name="Pombert J.-F."/>
        </authorList>
    </citation>
    <scope>NUCLEOTIDE SEQUENCE [LARGE SCALE GENOMIC DNA]</scope>
    <source>
        <strain evidence="1 2">ATCC 50451</strain>
    </source>
</reference>
<organism evidence="1 2">
    <name type="scientific">Encephalitozoon hellem</name>
    <name type="common">Microsporidian parasite</name>
    <dbReference type="NCBI Taxonomy" id="27973"/>
    <lineage>
        <taxon>Eukaryota</taxon>
        <taxon>Fungi</taxon>
        <taxon>Fungi incertae sedis</taxon>
        <taxon>Microsporidia</taxon>
        <taxon>Unikaryonidae</taxon>
        <taxon>Encephalitozoon</taxon>
    </lineage>
</organism>
<dbReference type="Proteomes" id="UP001217963">
    <property type="component" value="Chromosome VII"/>
</dbReference>
<protein>
    <submittedName>
        <fullName evidence="1">Uncharacterized protein</fullName>
    </submittedName>
</protein>
<evidence type="ECO:0000313" key="2">
    <source>
        <dbReference type="Proteomes" id="UP001217963"/>
    </source>
</evidence>
<name>A0ABY8CPW6_ENCHE</name>
<proteinExistence type="predicted"/>
<gene>
    <name evidence="1" type="ORF">PFJ87_07g01040</name>
</gene>
<evidence type="ECO:0000313" key="1">
    <source>
        <dbReference type="EMBL" id="WEL39027.1"/>
    </source>
</evidence>
<dbReference type="EMBL" id="CP119068">
    <property type="protein sequence ID" value="WEL39027.1"/>
    <property type="molecule type" value="Genomic_DNA"/>
</dbReference>